<feature type="transmembrane region" description="Helical" evidence="14">
    <location>
        <begin position="7"/>
        <end position="26"/>
    </location>
</feature>
<dbReference type="NCBIfam" id="TIGR01525">
    <property type="entry name" value="ATPase-IB_hvy"/>
    <property type="match status" value="1"/>
</dbReference>
<keyword evidence="10" id="KW-1278">Translocase</keyword>
<evidence type="ECO:0000256" key="5">
    <source>
        <dbReference type="ARBA" id="ARBA00022692"/>
    </source>
</evidence>
<evidence type="ECO:0000256" key="13">
    <source>
        <dbReference type="ARBA" id="ARBA00023136"/>
    </source>
</evidence>
<evidence type="ECO:0000256" key="7">
    <source>
        <dbReference type="ARBA" id="ARBA00022741"/>
    </source>
</evidence>
<dbReference type="PRINTS" id="PR00941">
    <property type="entry name" value="CDATPASE"/>
</dbReference>
<gene>
    <name evidence="16" type="ORF">CGZ90_04785</name>
</gene>
<reference evidence="16" key="1">
    <citation type="submission" date="2017-07" db="EMBL/GenBank/DDBJ databases">
        <title>Fictibacillus sp. nov. GDSW-R2A3 Genome sequencing and assembly.</title>
        <authorList>
            <person name="Mayilraj S."/>
        </authorList>
    </citation>
    <scope>NUCLEOTIDE SEQUENCE [LARGE SCALE GENOMIC DNA]</scope>
    <source>
        <strain evidence="16">GDSW-R2A3</strain>
    </source>
</reference>
<dbReference type="InterPro" id="IPR001757">
    <property type="entry name" value="P_typ_ATPase"/>
</dbReference>
<keyword evidence="4" id="KW-0597">Phosphoprotein</keyword>
<feature type="transmembrane region" description="Helical" evidence="14">
    <location>
        <begin position="266"/>
        <end position="287"/>
    </location>
</feature>
<feature type="transmembrane region" description="Helical" evidence="14">
    <location>
        <begin position="62"/>
        <end position="80"/>
    </location>
</feature>
<keyword evidence="17" id="KW-1185">Reference proteome</keyword>
<feature type="transmembrane region" description="Helical" evidence="14">
    <location>
        <begin position="570"/>
        <end position="589"/>
    </location>
</feature>
<keyword evidence="6 14" id="KW-0479">Metal-binding</keyword>
<dbReference type="RefSeq" id="WP_094251179.1">
    <property type="nucleotide sequence ID" value="NZ_JBHLXL010000001.1"/>
</dbReference>
<dbReference type="InterPro" id="IPR023214">
    <property type="entry name" value="HAD_sf"/>
</dbReference>
<dbReference type="GO" id="GO:0005524">
    <property type="term" value="F:ATP binding"/>
    <property type="evidence" value="ECO:0007669"/>
    <property type="project" value="UniProtKB-UniRule"/>
</dbReference>
<dbReference type="GO" id="GO:0019829">
    <property type="term" value="F:ATPase-coupled monoatomic cation transmembrane transporter activity"/>
    <property type="evidence" value="ECO:0007669"/>
    <property type="project" value="InterPro"/>
</dbReference>
<keyword evidence="7 14" id="KW-0547">Nucleotide-binding</keyword>
<evidence type="ECO:0000256" key="1">
    <source>
        <dbReference type="ARBA" id="ARBA00004651"/>
    </source>
</evidence>
<evidence type="ECO:0000256" key="14">
    <source>
        <dbReference type="RuleBase" id="RU362081"/>
    </source>
</evidence>
<dbReference type="InterPro" id="IPR027256">
    <property type="entry name" value="P-typ_ATPase_IB"/>
</dbReference>
<evidence type="ECO:0000256" key="8">
    <source>
        <dbReference type="ARBA" id="ARBA00022840"/>
    </source>
</evidence>
<dbReference type="InterPro" id="IPR051949">
    <property type="entry name" value="Cation_Transport_ATPase"/>
</dbReference>
<feature type="transmembrane region" description="Helical" evidence="14">
    <location>
        <begin position="236"/>
        <end position="254"/>
    </location>
</feature>
<dbReference type="PANTHER" id="PTHR43079:SF1">
    <property type="entry name" value="CADMIUM_ZINC-TRANSPORTING ATPASE HMA1, CHLOROPLASTIC-RELATED"/>
    <property type="match status" value="1"/>
</dbReference>
<dbReference type="OrthoDB" id="9813266at2"/>
<dbReference type="Gene3D" id="3.40.50.1000">
    <property type="entry name" value="HAD superfamily/HAD-like"/>
    <property type="match status" value="1"/>
</dbReference>
<dbReference type="AlphaFoldDB" id="A0A235FD11"/>
<name>A0A235FD11_9BACL</name>
<dbReference type="InterPro" id="IPR018303">
    <property type="entry name" value="ATPase_P-typ_P_site"/>
</dbReference>
<evidence type="ECO:0000256" key="4">
    <source>
        <dbReference type="ARBA" id="ARBA00022553"/>
    </source>
</evidence>
<evidence type="ECO:0000256" key="10">
    <source>
        <dbReference type="ARBA" id="ARBA00022967"/>
    </source>
</evidence>
<dbReference type="InterPro" id="IPR023299">
    <property type="entry name" value="ATPase_P-typ_cyto_dom_N"/>
</dbReference>
<dbReference type="InterPro" id="IPR036412">
    <property type="entry name" value="HAD-like_sf"/>
</dbReference>
<dbReference type="EMBL" id="NOII01000001">
    <property type="protein sequence ID" value="OYD59218.1"/>
    <property type="molecule type" value="Genomic_DNA"/>
</dbReference>
<keyword evidence="8 14" id="KW-0067">ATP-binding</keyword>
<dbReference type="GO" id="GO:0046872">
    <property type="term" value="F:metal ion binding"/>
    <property type="evidence" value="ECO:0007669"/>
    <property type="project" value="UniProtKB-KW"/>
</dbReference>
<comment type="similarity">
    <text evidence="2 14">Belongs to the cation transport ATPase (P-type) (TC 3.A.3) family. Type IB subfamily.</text>
</comment>
<dbReference type="SFLD" id="SFLDS00003">
    <property type="entry name" value="Haloacid_Dehalogenase"/>
    <property type="match status" value="1"/>
</dbReference>
<dbReference type="GO" id="GO:0016887">
    <property type="term" value="F:ATP hydrolysis activity"/>
    <property type="evidence" value="ECO:0007669"/>
    <property type="project" value="InterPro"/>
</dbReference>
<dbReference type="PANTHER" id="PTHR43079">
    <property type="entry name" value="PROBABLE CADMIUM/ZINC-TRANSPORTING ATPASE HMA1"/>
    <property type="match status" value="1"/>
</dbReference>
<dbReference type="SFLD" id="SFLDF00027">
    <property type="entry name" value="p-type_atpase"/>
    <property type="match status" value="1"/>
</dbReference>
<dbReference type="GO" id="GO:0005886">
    <property type="term" value="C:plasma membrane"/>
    <property type="evidence" value="ECO:0007669"/>
    <property type="project" value="UniProtKB-SubCell"/>
</dbReference>
<dbReference type="SUPFAM" id="SSF81653">
    <property type="entry name" value="Calcium ATPase, transduction domain A"/>
    <property type="match status" value="1"/>
</dbReference>
<dbReference type="InterPro" id="IPR044492">
    <property type="entry name" value="P_typ_ATPase_HD_dom"/>
</dbReference>
<dbReference type="PRINTS" id="PR00119">
    <property type="entry name" value="CATATPASE"/>
</dbReference>
<dbReference type="FunFam" id="2.70.150.10:FF:000002">
    <property type="entry name" value="Copper-transporting ATPase 1, putative"/>
    <property type="match status" value="1"/>
</dbReference>
<evidence type="ECO:0000256" key="2">
    <source>
        <dbReference type="ARBA" id="ARBA00006024"/>
    </source>
</evidence>
<dbReference type="Gene3D" id="2.70.150.10">
    <property type="entry name" value="Calcium-transporting ATPase, cytoplasmic transduction domain A"/>
    <property type="match status" value="1"/>
</dbReference>
<keyword evidence="14" id="KW-1003">Cell membrane</keyword>
<keyword evidence="11 14" id="KW-1133">Transmembrane helix</keyword>
<dbReference type="SFLD" id="SFLDG00002">
    <property type="entry name" value="C1.7:_P-type_atpase_like"/>
    <property type="match status" value="1"/>
</dbReference>
<dbReference type="Proteomes" id="UP000215059">
    <property type="component" value="Unassembled WGS sequence"/>
</dbReference>
<sequence length="615" mass="66546">MQLKANVEMILAAAAGIFIAAAWQMNRVDADLYVWLYAAAFLIGGFSKAKEGILSSLEEKKLNVELLMIIAAAGSAAIGYWGEGAILIFIFAVSGALESYTLQKSTKEISSLLSLQPDEAWKRQSDGTYIKTAVSKLSVGDVIQIKPGERIPADGIVTSGKSEVEESAVTGEPVPSLKENGAEVYAGTLNTNGFLIVTVTKELSEFMVSRMAALVREAQTAKPRTQRKIEKFEEHYVNIVLLSSALIAVLPPFLLNWAWEESLYRAMVLLVVASPCALMASTMPPLLSSLSNAARQGILFKNGTAFEKFNEVNVVAFDKTGTLTEGRLIVSDVIPENDWNVNELMGIAAAIESKSSHPLADAIVKWSSEKNCILNIKPEEFKDEPGLGIEAEMLGKKWRIGSAEWTGVLLNKKAQGLEEEGKTLIFIAADGVLAGMIALEDVIRNESVFAIQSLHKNHVHTVMVTGDSHRAAERIALKAGVDEVKARCMPHDKVKVVLQYKEKNGKVAMVGDGINDAPALAAAYIGIAMGKGRDIAIEAADAVLMNNDLNRLSNMMDLSKRMKKIVRQNIIFSMAVIIMLIIANAFDALSLPLGVIGHEGSTILVILNGLRLLRG</sequence>
<keyword evidence="13 14" id="KW-0472">Membrane</keyword>
<dbReference type="Gene3D" id="3.40.1110.10">
    <property type="entry name" value="Calcium-transporting ATPase, cytoplasmic domain N"/>
    <property type="match status" value="1"/>
</dbReference>
<evidence type="ECO:0000256" key="12">
    <source>
        <dbReference type="ARBA" id="ARBA00023065"/>
    </source>
</evidence>
<evidence type="ECO:0000256" key="11">
    <source>
        <dbReference type="ARBA" id="ARBA00022989"/>
    </source>
</evidence>
<evidence type="ECO:0000256" key="9">
    <source>
        <dbReference type="ARBA" id="ARBA00022842"/>
    </source>
</evidence>
<dbReference type="Pfam" id="PF00122">
    <property type="entry name" value="E1-E2_ATPase"/>
    <property type="match status" value="1"/>
</dbReference>
<dbReference type="SUPFAM" id="SSF81665">
    <property type="entry name" value="Calcium ATPase, transmembrane domain M"/>
    <property type="match status" value="1"/>
</dbReference>
<dbReference type="SUPFAM" id="SSF56784">
    <property type="entry name" value="HAD-like"/>
    <property type="match status" value="1"/>
</dbReference>
<dbReference type="InterPro" id="IPR008250">
    <property type="entry name" value="ATPase_P-typ_transduc_dom_A_sf"/>
</dbReference>
<protein>
    <recommendedName>
        <fullName evidence="15">P-type ATPase A domain-containing protein</fullName>
    </recommendedName>
</protein>
<keyword evidence="3" id="KW-0813">Transport</keyword>
<comment type="subcellular location">
    <subcellularLocation>
        <location evidence="1">Cell membrane</location>
        <topology evidence="1">Multi-pass membrane protein</topology>
    </subcellularLocation>
</comment>
<evidence type="ECO:0000313" key="17">
    <source>
        <dbReference type="Proteomes" id="UP000215059"/>
    </source>
</evidence>
<comment type="caution">
    <text evidence="16">The sequence shown here is derived from an EMBL/GenBank/DDBJ whole genome shotgun (WGS) entry which is preliminary data.</text>
</comment>
<dbReference type="PROSITE" id="PS00154">
    <property type="entry name" value="ATPASE_E1_E2"/>
    <property type="match status" value="1"/>
</dbReference>
<evidence type="ECO:0000256" key="3">
    <source>
        <dbReference type="ARBA" id="ARBA00022448"/>
    </source>
</evidence>
<dbReference type="InterPro" id="IPR059000">
    <property type="entry name" value="ATPase_P-type_domA"/>
</dbReference>
<evidence type="ECO:0000259" key="15">
    <source>
        <dbReference type="Pfam" id="PF00122"/>
    </source>
</evidence>
<evidence type="ECO:0000256" key="6">
    <source>
        <dbReference type="ARBA" id="ARBA00022723"/>
    </source>
</evidence>
<keyword evidence="12" id="KW-0406">Ion transport</keyword>
<feature type="domain" description="P-type ATPase A" evidence="15">
    <location>
        <begin position="115"/>
        <end position="215"/>
    </location>
</feature>
<organism evidence="16 17">
    <name type="scientific">Fictibacillus aquaticus</name>
    <dbReference type="NCBI Taxonomy" id="2021314"/>
    <lineage>
        <taxon>Bacteria</taxon>
        <taxon>Bacillati</taxon>
        <taxon>Bacillota</taxon>
        <taxon>Bacilli</taxon>
        <taxon>Bacillales</taxon>
        <taxon>Fictibacillaceae</taxon>
        <taxon>Fictibacillus</taxon>
    </lineage>
</organism>
<keyword evidence="5 14" id="KW-0812">Transmembrane</keyword>
<proteinExistence type="inferred from homology"/>
<accession>A0A235FD11</accession>
<keyword evidence="9" id="KW-0460">Magnesium</keyword>
<evidence type="ECO:0000313" key="16">
    <source>
        <dbReference type="EMBL" id="OYD59218.1"/>
    </source>
</evidence>
<dbReference type="NCBIfam" id="TIGR01494">
    <property type="entry name" value="ATPase_P-type"/>
    <property type="match status" value="1"/>
</dbReference>
<dbReference type="Pfam" id="PF00702">
    <property type="entry name" value="Hydrolase"/>
    <property type="match status" value="1"/>
</dbReference>
<dbReference type="InterPro" id="IPR023298">
    <property type="entry name" value="ATPase_P-typ_TM_dom_sf"/>
</dbReference>